<proteinExistence type="predicted"/>
<dbReference type="EMBL" id="JBEPTQ010000002">
    <property type="protein sequence ID" value="MET4721360.1"/>
    <property type="molecule type" value="Genomic_DNA"/>
</dbReference>
<evidence type="ECO:0000313" key="2">
    <source>
        <dbReference type="Proteomes" id="UP001549291"/>
    </source>
</evidence>
<organism evidence="1 2">
    <name type="scientific">Bradyrhizobium japonicum</name>
    <dbReference type="NCBI Taxonomy" id="375"/>
    <lineage>
        <taxon>Bacteria</taxon>
        <taxon>Pseudomonadati</taxon>
        <taxon>Pseudomonadota</taxon>
        <taxon>Alphaproteobacteria</taxon>
        <taxon>Hyphomicrobiales</taxon>
        <taxon>Nitrobacteraceae</taxon>
        <taxon>Bradyrhizobium</taxon>
    </lineage>
</organism>
<comment type="caution">
    <text evidence="1">The sequence shown here is derived from an EMBL/GenBank/DDBJ whole genome shotgun (WGS) entry which is preliminary data.</text>
</comment>
<evidence type="ECO:0000313" key="1">
    <source>
        <dbReference type="EMBL" id="MET4721360.1"/>
    </source>
</evidence>
<reference evidence="1 2" key="1">
    <citation type="submission" date="2024-06" db="EMBL/GenBank/DDBJ databases">
        <title>Genomic Encyclopedia of Type Strains, Phase V (KMG-V): Genome sequencing to study the core and pangenomes of soil and plant-associated prokaryotes.</title>
        <authorList>
            <person name="Whitman W."/>
        </authorList>
    </citation>
    <scope>NUCLEOTIDE SEQUENCE [LARGE SCALE GENOMIC DNA]</scope>
    <source>
        <strain evidence="1 2">USDA 160</strain>
    </source>
</reference>
<accession>A0ABV2RYH1</accession>
<sequence>MSAAANVVAALIVVTVLARGGAHAISAAKS</sequence>
<name>A0ABV2RYH1_BRAJP</name>
<gene>
    <name evidence="1" type="ORF">ABIF63_005466</name>
</gene>
<protein>
    <submittedName>
        <fullName evidence="1">Uncharacterized protein</fullName>
    </submittedName>
</protein>
<keyword evidence="2" id="KW-1185">Reference proteome</keyword>
<dbReference type="Proteomes" id="UP001549291">
    <property type="component" value="Unassembled WGS sequence"/>
</dbReference>